<dbReference type="InterPro" id="IPR029063">
    <property type="entry name" value="SAM-dependent_MTases_sf"/>
</dbReference>
<reference evidence="2 3" key="1">
    <citation type="submission" date="2016-02" db="EMBL/GenBank/DDBJ databases">
        <title>Complete genome sequence of Pseudomonas azotoformans S4.</title>
        <authorList>
            <person name="Fang Y."/>
            <person name="Wu L."/>
            <person name="Feng G."/>
        </authorList>
    </citation>
    <scope>NUCLEOTIDE SEQUENCE [LARGE SCALE GENOMIC DNA]</scope>
    <source>
        <strain evidence="2 3">S4</strain>
    </source>
</reference>
<dbReference type="SUPFAM" id="SSF53335">
    <property type="entry name" value="S-adenosyl-L-methionine-dependent methyltransferases"/>
    <property type="match status" value="1"/>
</dbReference>
<dbReference type="EMBL" id="CP014546">
    <property type="protein sequence ID" value="AMN80800.1"/>
    <property type="molecule type" value="Genomic_DNA"/>
</dbReference>
<feature type="domain" description="Methyltransferase type 12" evidence="1">
    <location>
        <begin position="166"/>
        <end position="266"/>
    </location>
</feature>
<dbReference type="AlphaFoldDB" id="A0A127I2H9"/>
<evidence type="ECO:0000313" key="3">
    <source>
        <dbReference type="Proteomes" id="UP000070516"/>
    </source>
</evidence>
<protein>
    <submittedName>
        <fullName evidence="2">Siderophore biosynthesis protein</fullName>
    </submittedName>
</protein>
<accession>A0A127I2H9</accession>
<dbReference type="InterPro" id="IPR013217">
    <property type="entry name" value="Methyltransf_12"/>
</dbReference>
<dbReference type="Gene3D" id="3.40.50.150">
    <property type="entry name" value="Vaccinia Virus protein VP39"/>
    <property type="match status" value="1"/>
</dbReference>
<proteinExistence type="predicted"/>
<dbReference type="Proteomes" id="UP000070516">
    <property type="component" value="Chromosome"/>
</dbReference>
<evidence type="ECO:0000259" key="1">
    <source>
        <dbReference type="Pfam" id="PF08242"/>
    </source>
</evidence>
<evidence type="ECO:0000313" key="2">
    <source>
        <dbReference type="EMBL" id="AMN80800.1"/>
    </source>
</evidence>
<dbReference type="KEGG" id="pazo:AYR47_21940"/>
<sequence length="344" mass="37290">MNTALNALEQLSLGVMADVLLRTQALPMQVWRTAEQLNQSLGTAPRHAWIVRRWLAALSRTAAVQVGGERLAWNGTPPQAALGDLPGLYAELGFPPSMAQLHAQVIECLPELLRDRIALAPLLVLAGDPVAVLGAYQHNHFTAAINQVLAARARETRAADDVLQVLELGGGAGCTTRAVLAALEDREKAYRFTDISSLFTGVARRELRLEPGMQFDLLDLDRDFSEQGIAPRSQHLVIAGNVLHNACDLPRSLSRIRACLRDGGTLLFSESIADNPAMLTFMHLLLSPPAGAPLRVIDEVFMPPDAWRQALYVAGFELLDVWPAATDPLAAAGQRLFHATGVSR</sequence>
<dbReference type="Pfam" id="PF08242">
    <property type="entry name" value="Methyltransf_12"/>
    <property type="match status" value="1"/>
</dbReference>
<organism evidence="2 3">
    <name type="scientific">Pseudomonas azotoformans</name>
    <dbReference type="NCBI Taxonomy" id="47878"/>
    <lineage>
        <taxon>Bacteria</taxon>
        <taxon>Pseudomonadati</taxon>
        <taxon>Pseudomonadota</taxon>
        <taxon>Gammaproteobacteria</taxon>
        <taxon>Pseudomonadales</taxon>
        <taxon>Pseudomonadaceae</taxon>
        <taxon>Pseudomonas</taxon>
    </lineage>
</organism>
<dbReference type="RefSeq" id="WP_061436830.1">
    <property type="nucleotide sequence ID" value="NZ_CP014546.1"/>
</dbReference>
<dbReference type="CDD" id="cd02440">
    <property type="entry name" value="AdoMet_MTases"/>
    <property type="match status" value="1"/>
</dbReference>
<gene>
    <name evidence="2" type="ORF">AYR47_21940</name>
</gene>
<name>A0A127I2H9_PSEAZ</name>